<evidence type="ECO:0000256" key="7">
    <source>
        <dbReference type="HAMAP-Rule" id="MF_02065"/>
    </source>
</evidence>
<evidence type="ECO:0000256" key="1">
    <source>
        <dbReference type="ARBA" id="ARBA00022475"/>
    </source>
</evidence>
<dbReference type="GO" id="GO:0071555">
    <property type="term" value="P:cell wall organization"/>
    <property type="evidence" value="ECO:0007669"/>
    <property type="project" value="UniProtKB-KW"/>
</dbReference>
<organism evidence="8 9">
    <name type="scientific">Candidatus Wolfebacteria bacterium CG1_02_39_135</name>
    <dbReference type="NCBI Taxonomy" id="1805425"/>
    <lineage>
        <taxon>Bacteria</taxon>
        <taxon>Candidatus Wolfeibacteriota</taxon>
    </lineage>
</organism>
<evidence type="ECO:0000256" key="6">
    <source>
        <dbReference type="ARBA" id="ARBA00023316"/>
    </source>
</evidence>
<proteinExistence type="inferred from homology"/>
<keyword evidence="5 7" id="KW-0456">Lyase</keyword>
<keyword evidence="3 7" id="KW-1133">Transmembrane helix</keyword>
<evidence type="ECO:0000256" key="3">
    <source>
        <dbReference type="ARBA" id="ARBA00022989"/>
    </source>
</evidence>
<keyword evidence="1 7" id="KW-1003">Cell membrane</keyword>
<dbReference type="InterPro" id="IPR003770">
    <property type="entry name" value="MLTG-like"/>
</dbReference>
<dbReference type="Gene3D" id="3.30.1490.480">
    <property type="entry name" value="Endolytic murein transglycosylase"/>
    <property type="match status" value="1"/>
</dbReference>
<dbReference type="GO" id="GO:0008932">
    <property type="term" value="F:lytic endotransglycosylase activity"/>
    <property type="evidence" value="ECO:0007669"/>
    <property type="project" value="UniProtKB-UniRule"/>
</dbReference>
<name>A0A1J4Y1T1_9BACT</name>
<feature type="site" description="Important for catalytic activity" evidence="7">
    <location>
        <position position="212"/>
    </location>
</feature>
<sequence length="330" mass="37620">MGIKKGLLIVGCWLGVLGLSLLFLYLFQFLNFGSLAQNQDFWIKTGMSFNEIADQLKAENFIRSKIIFEIYSLLTGKANQFKPGRYILTTNISIPKLVKVLTKGPEEISVMIAPGMTLKEIDDKLSLLNIIKPNDLVNLDIHFLKNEYPWLGETKILEGFLLPDTYRFFSDSDTNLVIHKFLDNFEIKALPFFKGSDNILDKLILASLLEKEIPDYEEKKIAAGILFKRLKTGIPLQVDASLVYAKCSGRFFGCPPLTEADYKIDSSYNTYLYPGLTETPIANPGLESIKSVLNPEKTDYWYYLSDPKTKKTVFSKTLDEHNKNRAKYLY</sequence>
<dbReference type="GO" id="GO:0009252">
    <property type="term" value="P:peptidoglycan biosynthetic process"/>
    <property type="evidence" value="ECO:0007669"/>
    <property type="project" value="UniProtKB-UniRule"/>
</dbReference>
<dbReference type="AlphaFoldDB" id="A0A1J4Y1T1"/>
<dbReference type="HAMAP" id="MF_02065">
    <property type="entry name" value="MltG"/>
    <property type="match status" value="1"/>
</dbReference>
<dbReference type="EMBL" id="MNWX01000026">
    <property type="protein sequence ID" value="OIO65158.1"/>
    <property type="molecule type" value="Genomic_DNA"/>
</dbReference>
<comment type="catalytic activity">
    <reaction evidence="7">
        <text>a peptidoglycan chain = a peptidoglycan chain with N-acetyl-1,6-anhydromuramyl-[peptide] at the reducing end + a peptidoglycan chain with N-acetylglucosamine at the non-reducing end.</text>
        <dbReference type="EC" id="4.2.2.29"/>
    </reaction>
</comment>
<evidence type="ECO:0000313" key="9">
    <source>
        <dbReference type="Proteomes" id="UP000182693"/>
    </source>
</evidence>
<dbReference type="Proteomes" id="UP000182693">
    <property type="component" value="Unassembled WGS sequence"/>
</dbReference>
<evidence type="ECO:0000256" key="4">
    <source>
        <dbReference type="ARBA" id="ARBA00023136"/>
    </source>
</evidence>
<evidence type="ECO:0000313" key="8">
    <source>
        <dbReference type="EMBL" id="OIO65158.1"/>
    </source>
</evidence>
<keyword evidence="2 7" id="KW-0812">Transmembrane</keyword>
<comment type="caution">
    <text evidence="8">The sequence shown here is derived from an EMBL/GenBank/DDBJ whole genome shotgun (WGS) entry which is preliminary data.</text>
</comment>
<dbReference type="PANTHER" id="PTHR30518">
    <property type="entry name" value="ENDOLYTIC MUREIN TRANSGLYCOSYLASE"/>
    <property type="match status" value="1"/>
</dbReference>
<accession>A0A1J4Y1T1</accession>
<gene>
    <name evidence="7" type="primary">mltG</name>
    <name evidence="8" type="ORF">AUJ30_01390</name>
</gene>
<protein>
    <recommendedName>
        <fullName evidence="7">Endolytic murein transglycosylase</fullName>
        <ecNumber evidence="7">4.2.2.29</ecNumber>
    </recommendedName>
    <alternativeName>
        <fullName evidence="7">Peptidoglycan lytic transglycosylase</fullName>
    </alternativeName>
    <alternativeName>
        <fullName evidence="7">Peptidoglycan polymerization terminase</fullName>
    </alternativeName>
</protein>
<dbReference type="EC" id="4.2.2.29" evidence="7"/>
<keyword evidence="4 7" id="KW-0472">Membrane</keyword>
<dbReference type="Gene3D" id="3.30.160.60">
    <property type="entry name" value="Classic Zinc Finger"/>
    <property type="match status" value="1"/>
</dbReference>
<evidence type="ECO:0000256" key="5">
    <source>
        <dbReference type="ARBA" id="ARBA00023239"/>
    </source>
</evidence>
<reference evidence="8 9" key="1">
    <citation type="journal article" date="2016" name="Environ. Microbiol.">
        <title>Genomic resolution of a cold subsurface aquifer community provides metabolic insights for novel microbes adapted to high CO concentrations.</title>
        <authorList>
            <person name="Probst A.J."/>
            <person name="Castelle C.J."/>
            <person name="Singh A."/>
            <person name="Brown C.T."/>
            <person name="Anantharaman K."/>
            <person name="Sharon I."/>
            <person name="Hug L.A."/>
            <person name="Burstein D."/>
            <person name="Emerson J.B."/>
            <person name="Thomas B.C."/>
            <person name="Banfield J.F."/>
        </authorList>
    </citation>
    <scope>NUCLEOTIDE SEQUENCE [LARGE SCALE GENOMIC DNA]</scope>
    <source>
        <strain evidence="8">CG1_02_39_135</strain>
    </source>
</reference>
<feature type="transmembrane region" description="Helical" evidence="7">
    <location>
        <begin position="7"/>
        <end position="27"/>
    </location>
</feature>
<comment type="similarity">
    <text evidence="7">Belongs to the transglycosylase MltG family.</text>
</comment>
<dbReference type="Pfam" id="PF02618">
    <property type="entry name" value="YceG"/>
    <property type="match status" value="1"/>
</dbReference>
<comment type="function">
    <text evidence="7">Functions as a peptidoglycan terminase that cleaves nascent peptidoglycan strands endolytically to terminate their elongation.</text>
</comment>
<keyword evidence="6 7" id="KW-0961">Cell wall biogenesis/degradation</keyword>
<dbReference type="PANTHER" id="PTHR30518:SF2">
    <property type="entry name" value="ENDOLYTIC MUREIN TRANSGLYCOSYLASE"/>
    <property type="match status" value="1"/>
</dbReference>
<dbReference type="NCBIfam" id="TIGR00247">
    <property type="entry name" value="endolytic transglycosylase MltG"/>
    <property type="match status" value="1"/>
</dbReference>
<comment type="subcellular location">
    <subcellularLocation>
        <location evidence="7">Cell membrane</location>
        <topology evidence="7">Single-pass membrane protein</topology>
    </subcellularLocation>
</comment>
<evidence type="ECO:0000256" key="2">
    <source>
        <dbReference type="ARBA" id="ARBA00022692"/>
    </source>
</evidence>
<dbReference type="STRING" id="1805425.AUJ30_01390"/>
<dbReference type="GO" id="GO:0005886">
    <property type="term" value="C:plasma membrane"/>
    <property type="evidence" value="ECO:0007669"/>
    <property type="project" value="UniProtKB-SubCell"/>
</dbReference>